<evidence type="ECO:0000313" key="2">
    <source>
        <dbReference type="WBParaSite" id="L893_g1121.t2"/>
    </source>
</evidence>
<dbReference type="Proteomes" id="UP000095287">
    <property type="component" value="Unplaced"/>
</dbReference>
<name>A0A1I7XZI9_9BILA</name>
<proteinExistence type="predicted"/>
<dbReference type="PANTHER" id="PTHR35573:SF2">
    <property type="entry name" value="MD-2-RELATED LIPID-RECOGNITION DOMAIN-CONTAINING PROTEIN"/>
    <property type="match status" value="1"/>
</dbReference>
<accession>A0A1I7XZI9</accession>
<organism evidence="1 2">
    <name type="scientific">Steinernema glaseri</name>
    <dbReference type="NCBI Taxonomy" id="37863"/>
    <lineage>
        <taxon>Eukaryota</taxon>
        <taxon>Metazoa</taxon>
        <taxon>Ecdysozoa</taxon>
        <taxon>Nematoda</taxon>
        <taxon>Chromadorea</taxon>
        <taxon>Rhabditida</taxon>
        <taxon>Tylenchina</taxon>
        <taxon>Panagrolaimomorpha</taxon>
        <taxon>Strongyloidoidea</taxon>
        <taxon>Steinernematidae</taxon>
        <taxon>Steinernema</taxon>
    </lineage>
</organism>
<dbReference type="PANTHER" id="PTHR35573">
    <property type="entry name" value="PROTEIN CBG22129"/>
    <property type="match status" value="1"/>
</dbReference>
<protein>
    <submittedName>
        <fullName evidence="2">ML domain-containing protein</fullName>
    </submittedName>
</protein>
<sequence length="189" mass="21502">MSYASGSINLSRPYLDQITSDCSMSPNGTETKSHFFSCSSSAGSRPTLFIHDAAVTNSSGDEAFPVDLRQTVRFFFDVTSSKTKRRFDNMVVEISLYKRYNGWLGCGWIFTPTFGLMNNLNLCDDNLSCPIRPGRQVVELTIKPSQMLRQVLNVVHEESIPYQINIRIKNRRRPSSELLCVNYQTKIRI</sequence>
<evidence type="ECO:0000313" key="1">
    <source>
        <dbReference type="Proteomes" id="UP000095287"/>
    </source>
</evidence>
<reference evidence="2" key="1">
    <citation type="submission" date="2016-11" db="UniProtKB">
        <authorList>
            <consortium name="WormBaseParasite"/>
        </authorList>
    </citation>
    <scope>IDENTIFICATION</scope>
</reference>
<dbReference type="AlphaFoldDB" id="A0A1I7XZI9"/>
<keyword evidence="1" id="KW-1185">Reference proteome</keyword>
<dbReference type="WBParaSite" id="L893_g1121.t2">
    <property type="protein sequence ID" value="L893_g1121.t2"/>
    <property type="gene ID" value="L893_g1121"/>
</dbReference>